<evidence type="ECO:0000313" key="1">
    <source>
        <dbReference type="EMBL" id="KIG13614.1"/>
    </source>
</evidence>
<protein>
    <submittedName>
        <fullName evidence="1">Uncharacterized protein</fullName>
    </submittedName>
</protein>
<proteinExistence type="predicted"/>
<gene>
    <name evidence="1" type="ORF">DB30_07822</name>
</gene>
<reference evidence="1 2" key="1">
    <citation type="submission" date="2014-12" db="EMBL/GenBank/DDBJ databases">
        <title>Genome assembly of Enhygromyxa salina DSM 15201.</title>
        <authorList>
            <person name="Sharma G."/>
            <person name="Subramanian S."/>
        </authorList>
    </citation>
    <scope>NUCLEOTIDE SEQUENCE [LARGE SCALE GENOMIC DNA]</scope>
    <source>
        <strain evidence="1 2">DSM 15201</strain>
    </source>
</reference>
<name>A0A0C1Z7J5_9BACT</name>
<accession>A0A0C1Z7J5</accession>
<comment type="caution">
    <text evidence="1">The sequence shown here is derived from an EMBL/GenBank/DDBJ whole genome shotgun (WGS) entry which is preliminary data.</text>
</comment>
<evidence type="ECO:0000313" key="2">
    <source>
        <dbReference type="Proteomes" id="UP000031599"/>
    </source>
</evidence>
<sequence length="172" mass="19003">MTEHSLQSSARASSLHNLDPASLSRMSTTALDELFTELEPAELAQLQGHKRGRVLAVTGLDWVPAAARSALLGFVNQLPIWRGEVFEGEFGANAWLLPGSRLEFARYVVREAPALDGSGPVIRLDYDVSANPKPLRRIVGELRYLGPGLFLVRMQLLWGSRVIRASYFTLES</sequence>
<organism evidence="1 2">
    <name type="scientific">Enhygromyxa salina</name>
    <dbReference type="NCBI Taxonomy" id="215803"/>
    <lineage>
        <taxon>Bacteria</taxon>
        <taxon>Pseudomonadati</taxon>
        <taxon>Myxococcota</taxon>
        <taxon>Polyangia</taxon>
        <taxon>Nannocystales</taxon>
        <taxon>Nannocystaceae</taxon>
        <taxon>Enhygromyxa</taxon>
    </lineage>
</organism>
<dbReference type="AlphaFoldDB" id="A0A0C1Z7J5"/>
<dbReference type="EMBL" id="JMCC02000090">
    <property type="protein sequence ID" value="KIG13614.1"/>
    <property type="molecule type" value="Genomic_DNA"/>
</dbReference>
<dbReference type="Proteomes" id="UP000031599">
    <property type="component" value="Unassembled WGS sequence"/>
</dbReference>
<dbReference type="RefSeq" id="WP_052555204.1">
    <property type="nucleotide sequence ID" value="NZ_JMCC02000090.1"/>
</dbReference>